<keyword evidence="10 14" id="KW-0472">Membrane</keyword>
<feature type="transmembrane region" description="Helical" evidence="14">
    <location>
        <begin position="237"/>
        <end position="258"/>
    </location>
</feature>
<feature type="transmembrane region" description="Helical" evidence="14">
    <location>
        <begin position="507"/>
        <end position="526"/>
    </location>
</feature>
<dbReference type="PANTHER" id="PTHR48086:SF3">
    <property type="entry name" value="SODIUM_PROLINE SYMPORTER"/>
    <property type="match status" value="1"/>
</dbReference>
<feature type="transmembrane region" description="Helical" evidence="14">
    <location>
        <begin position="37"/>
        <end position="58"/>
    </location>
</feature>
<feature type="transmembrane region" description="Helical" evidence="14">
    <location>
        <begin position="309"/>
        <end position="335"/>
    </location>
</feature>
<keyword evidence="11" id="KW-0739">Sodium transport</keyword>
<dbReference type="PROSITE" id="PS50283">
    <property type="entry name" value="NA_SOLUT_SYMP_3"/>
    <property type="match status" value="1"/>
</dbReference>
<evidence type="ECO:0000256" key="8">
    <source>
        <dbReference type="ARBA" id="ARBA00023053"/>
    </source>
</evidence>
<keyword evidence="4" id="KW-1003">Cell membrane</keyword>
<feature type="transmembrane region" description="Helical" evidence="14">
    <location>
        <begin position="6"/>
        <end position="25"/>
    </location>
</feature>
<dbReference type="RefSeq" id="WP_126052550.1">
    <property type="nucleotide sequence ID" value="NZ_QYTV02000017.1"/>
</dbReference>
<evidence type="ECO:0000256" key="14">
    <source>
        <dbReference type="SAM" id="Phobius"/>
    </source>
</evidence>
<keyword evidence="8" id="KW-0915">Sodium</keyword>
<dbReference type="InterPro" id="IPR038377">
    <property type="entry name" value="Na/Glc_symporter_sf"/>
</dbReference>
<evidence type="ECO:0000256" key="9">
    <source>
        <dbReference type="ARBA" id="ARBA00023065"/>
    </source>
</evidence>
<evidence type="ECO:0000256" key="12">
    <source>
        <dbReference type="ARBA" id="ARBA00033708"/>
    </source>
</evidence>
<evidence type="ECO:0000256" key="5">
    <source>
        <dbReference type="ARBA" id="ARBA00022692"/>
    </source>
</evidence>
<feature type="transmembrane region" description="Helical" evidence="14">
    <location>
        <begin position="450"/>
        <end position="473"/>
    </location>
</feature>
<keyword evidence="6" id="KW-0769">Symport</keyword>
<dbReference type="GO" id="GO:0005886">
    <property type="term" value="C:plasma membrane"/>
    <property type="evidence" value="ECO:0007669"/>
    <property type="project" value="UniProtKB-SubCell"/>
</dbReference>
<reference evidence="15" key="1">
    <citation type="submission" date="2018-12" db="EMBL/GenBank/DDBJ databases">
        <authorList>
            <person name="Sun L."/>
            <person name="Chen Z."/>
        </authorList>
    </citation>
    <scope>NUCLEOTIDE SEQUENCE [LARGE SCALE GENOMIC DNA]</scope>
    <source>
        <strain evidence="15">3-2-2</strain>
    </source>
</reference>
<dbReference type="PANTHER" id="PTHR48086">
    <property type="entry name" value="SODIUM/PROLINE SYMPORTER-RELATED"/>
    <property type="match status" value="1"/>
</dbReference>
<proteinExistence type="inferred from homology"/>
<dbReference type="InterPro" id="IPR050277">
    <property type="entry name" value="Sodium:Solute_Symporter"/>
</dbReference>
<keyword evidence="9" id="KW-0406">Ion transport</keyword>
<dbReference type="EMBL" id="QYTV02000017">
    <property type="protein sequence ID" value="RST70820.1"/>
    <property type="molecule type" value="Genomic_DNA"/>
</dbReference>
<dbReference type="GO" id="GO:0015293">
    <property type="term" value="F:symporter activity"/>
    <property type="evidence" value="ECO:0007669"/>
    <property type="project" value="UniProtKB-KW"/>
</dbReference>
<feature type="transmembrane region" description="Helical" evidence="14">
    <location>
        <begin position="70"/>
        <end position="94"/>
    </location>
</feature>
<dbReference type="CDD" id="cd10322">
    <property type="entry name" value="SLC5sbd"/>
    <property type="match status" value="1"/>
</dbReference>
<feature type="transmembrane region" description="Helical" evidence="14">
    <location>
        <begin position="422"/>
        <end position="444"/>
    </location>
</feature>
<keyword evidence="5 14" id="KW-0812">Transmembrane</keyword>
<organism evidence="15 16">
    <name type="scientific">Siminovitchia acidinfaciens</name>
    <dbReference type="NCBI Taxonomy" id="2321395"/>
    <lineage>
        <taxon>Bacteria</taxon>
        <taxon>Bacillati</taxon>
        <taxon>Bacillota</taxon>
        <taxon>Bacilli</taxon>
        <taxon>Bacillales</taxon>
        <taxon>Bacillaceae</taxon>
        <taxon>Siminovitchia</taxon>
    </lineage>
</organism>
<dbReference type="InterPro" id="IPR001734">
    <property type="entry name" value="Na/solute_symporter"/>
</dbReference>
<evidence type="ECO:0000256" key="13">
    <source>
        <dbReference type="RuleBase" id="RU362091"/>
    </source>
</evidence>
<comment type="similarity">
    <text evidence="2 13">Belongs to the sodium:solute symporter (SSF) (TC 2.A.21) family.</text>
</comment>
<feature type="transmembrane region" description="Helical" evidence="14">
    <location>
        <begin position="391"/>
        <end position="415"/>
    </location>
</feature>
<keyword evidence="16" id="KW-1185">Reference proteome</keyword>
<comment type="catalytic activity">
    <reaction evidence="12">
        <text>L-proline(in) + Na(+)(in) = L-proline(out) + Na(+)(out)</text>
        <dbReference type="Rhea" id="RHEA:28967"/>
        <dbReference type="ChEBI" id="CHEBI:29101"/>
        <dbReference type="ChEBI" id="CHEBI:60039"/>
    </reaction>
</comment>
<dbReference type="Pfam" id="PF00474">
    <property type="entry name" value="SSF"/>
    <property type="match status" value="1"/>
</dbReference>
<dbReference type="Gene3D" id="1.20.1730.10">
    <property type="entry name" value="Sodium/glucose cotransporter"/>
    <property type="match status" value="1"/>
</dbReference>
<evidence type="ECO:0000256" key="7">
    <source>
        <dbReference type="ARBA" id="ARBA00022989"/>
    </source>
</evidence>
<gene>
    <name evidence="15" type="ORF">D4T97_020010</name>
</gene>
<evidence type="ECO:0000256" key="6">
    <source>
        <dbReference type="ARBA" id="ARBA00022847"/>
    </source>
</evidence>
<comment type="subcellular location">
    <subcellularLocation>
        <location evidence="1">Cell membrane</location>
        <topology evidence="1">Multi-pass membrane protein</topology>
    </subcellularLocation>
</comment>
<dbReference type="Proteomes" id="UP000287156">
    <property type="component" value="Unassembled WGS sequence"/>
</dbReference>
<feature type="transmembrane region" description="Helical" evidence="14">
    <location>
        <begin position="115"/>
        <end position="142"/>
    </location>
</feature>
<accession>A0A429XT07</accession>
<evidence type="ECO:0000256" key="11">
    <source>
        <dbReference type="ARBA" id="ARBA00023201"/>
    </source>
</evidence>
<evidence type="ECO:0000256" key="2">
    <source>
        <dbReference type="ARBA" id="ARBA00006434"/>
    </source>
</evidence>
<comment type="caution">
    <text evidence="15">The sequence shown here is derived from an EMBL/GenBank/DDBJ whole genome shotgun (WGS) entry which is preliminary data.</text>
</comment>
<sequence length="530" mass="57607">MIYTIGAIVSFIIYSAVGLIVSKRVKNVEDYYVSGRNASTLLIVGSLVASYLSTVAFMGDAAFSYEGYALPLLVMSIFVLPGYIIGVMFFGRFLRRSKALTLPEYFGQRFNSKKVRVVAAVTLVIGITAYLVAVTQGAGLLLSEISGINYHLSLVIITIVFTVITFSAGAKGVLVTETIMFLVFTAATFLTVPYILKAAGGLPEAMIKTSQLESKPGLLKWHGITGEGAYMGSPTDVLLWAIIIGIVWGFVIAVSPWQTSRYLMAKNEHVALRSSIISTIILAVIYLFLHMTMLTVNTINPNIDPSERVFIWSAMNLAPTWIGVIAISGILAAGLSSSSTFLQLIGNSISKDLLHNTKMSDEKLLKISRLMMVVVAAISLTITMFQPPAIFWISVFAATLFAASWGPVAFASVLWKKVTKTGALWSIVAGCTGVLATEILKLAGVLNLPVYLNSAVFGGICSLAALIIGSLLTKPTKEEIEYREKLMIMPEEEMDPKEIKQTKKYPALLLISGLVIVAITFTFYYMPLYL</sequence>
<feature type="transmembrane region" description="Helical" evidence="14">
    <location>
        <begin position="178"/>
        <end position="196"/>
    </location>
</feature>
<keyword evidence="7 14" id="KW-1133">Transmembrane helix</keyword>
<evidence type="ECO:0000256" key="4">
    <source>
        <dbReference type="ARBA" id="ARBA00022475"/>
    </source>
</evidence>
<protein>
    <submittedName>
        <fullName evidence="15">Sodium:solute symporter family protein</fullName>
    </submittedName>
</protein>
<evidence type="ECO:0000313" key="15">
    <source>
        <dbReference type="EMBL" id="RST70820.1"/>
    </source>
</evidence>
<dbReference type="OrthoDB" id="9789704at2"/>
<evidence type="ECO:0000256" key="3">
    <source>
        <dbReference type="ARBA" id="ARBA00022448"/>
    </source>
</evidence>
<dbReference type="AlphaFoldDB" id="A0A429XT07"/>
<feature type="transmembrane region" description="Helical" evidence="14">
    <location>
        <begin position="270"/>
        <end position="289"/>
    </location>
</feature>
<dbReference type="GO" id="GO:0006814">
    <property type="term" value="P:sodium ion transport"/>
    <property type="evidence" value="ECO:0007669"/>
    <property type="project" value="UniProtKB-KW"/>
</dbReference>
<name>A0A429XT07_9BACI</name>
<evidence type="ECO:0000313" key="16">
    <source>
        <dbReference type="Proteomes" id="UP000287156"/>
    </source>
</evidence>
<keyword evidence="3" id="KW-0813">Transport</keyword>
<feature type="transmembrane region" description="Helical" evidence="14">
    <location>
        <begin position="148"/>
        <end position="166"/>
    </location>
</feature>
<feature type="transmembrane region" description="Helical" evidence="14">
    <location>
        <begin position="367"/>
        <end position="385"/>
    </location>
</feature>
<evidence type="ECO:0000256" key="1">
    <source>
        <dbReference type="ARBA" id="ARBA00004651"/>
    </source>
</evidence>
<evidence type="ECO:0000256" key="10">
    <source>
        <dbReference type="ARBA" id="ARBA00023136"/>
    </source>
</evidence>